<keyword evidence="1" id="KW-0690">Ribosome biogenesis</keyword>
<dbReference type="Proteomes" id="UP000284868">
    <property type="component" value="Unassembled WGS sequence"/>
</dbReference>
<dbReference type="CDD" id="cd16332">
    <property type="entry name" value="Prp-like"/>
    <property type="match status" value="1"/>
</dbReference>
<reference evidence="7" key="2">
    <citation type="submission" date="2021-02" db="EMBL/GenBank/DDBJ databases">
        <title>Infant gut strain persistence is associated with maternal origin, phylogeny, and functional potential including surface adhesion and iron acquisition.</title>
        <authorList>
            <person name="Lou Y.C."/>
        </authorList>
    </citation>
    <scope>NUCLEOTIDE SEQUENCE</scope>
    <source>
        <strain evidence="7">L3_108_103G1_dasL3_108_103G1_concoct_2</strain>
    </source>
</reference>
<evidence type="ECO:0000313" key="8">
    <source>
        <dbReference type="EMBL" id="RHM14970.1"/>
    </source>
</evidence>
<evidence type="ECO:0000256" key="5">
    <source>
        <dbReference type="ARBA" id="ARBA00044503"/>
    </source>
</evidence>
<dbReference type="RefSeq" id="WP_004799719.1">
    <property type="nucleotide sequence ID" value="NZ_CABKNA010000004.1"/>
</dbReference>
<dbReference type="Gene3D" id="3.30.70.1490">
    <property type="entry name" value="Cysteine protease Prp"/>
    <property type="match status" value="1"/>
</dbReference>
<keyword evidence="2 8" id="KW-0645">Protease</keyword>
<protein>
    <recommendedName>
        <fullName evidence="6">Ribosomal processing cysteine protease Prp</fullName>
    </recommendedName>
</protein>
<dbReference type="InterPro" id="IPR007422">
    <property type="entry name" value="Peptidase_Prp"/>
</dbReference>
<dbReference type="OrthoDB" id="48998at2"/>
<organism evidence="8 9">
    <name type="scientific">Amedibacillus dolichus</name>
    <dbReference type="NCBI Taxonomy" id="31971"/>
    <lineage>
        <taxon>Bacteria</taxon>
        <taxon>Bacillati</taxon>
        <taxon>Bacillota</taxon>
        <taxon>Erysipelotrichia</taxon>
        <taxon>Erysipelotrichales</taxon>
        <taxon>Erysipelotrichaceae</taxon>
        <taxon>Amedibacillus</taxon>
    </lineage>
</organism>
<dbReference type="GO" id="GO:0008234">
    <property type="term" value="F:cysteine-type peptidase activity"/>
    <property type="evidence" value="ECO:0007669"/>
    <property type="project" value="UniProtKB-KW"/>
</dbReference>
<evidence type="ECO:0000313" key="9">
    <source>
        <dbReference type="Proteomes" id="UP000284868"/>
    </source>
</evidence>
<keyword evidence="9" id="KW-1185">Reference proteome</keyword>
<keyword evidence="4" id="KW-0788">Thiol protease</keyword>
<proteinExistence type="inferred from homology"/>
<evidence type="ECO:0000256" key="2">
    <source>
        <dbReference type="ARBA" id="ARBA00022670"/>
    </source>
</evidence>
<dbReference type="AlphaFoldDB" id="A0A415PQG0"/>
<evidence type="ECO:0000256" key="3">
    <source>
        <dbReference type="ARBA" id="ARBA00022801"/>
    </source>
</evidence>
<evidence type="ECO:0000256" key="1">
    <source>
        <dbReference type="ARBA" id="ARBA00022517"/>
    </source>
</evidence>
<name>A0A415PQG0_9FIRM</name>
<dbReference type="GO" id="GO:0042254">
    <property type="term" value="P:ribosome biogenesis"/>
    <property type="evidence" value="ECO:0007669"/>
    <property type="project" value="UniProtKB-KW"/>
</dbReference>
<dbReference type="SUPFAM" id="SSF118010">
    <property type="entry name" value="TM1457-like"/>
    <property type="match status" value="1"/>
</dbReference>
<dbReference type="GeneID" id="92793540"/>
<evidence type="ECO:0000256" key="4">
    <source>
        <dbReference type="ARBA" id="ARBA00022807"/>
    </source>
</evidence>
<dbReference type="Pfam" id="PF04327">
    <property type="entry name" value="Peptidase_Prp"/>
    <property type="match status" value="1"/>
</dbReference>
<dbReference type="GO" id="GO:0006508">
    <property type="term" value="P:proteolysis"/>
    <property type="evidence" value="ECO:0007669"/>
    <property type="project" value="UniProtKB-KW"/>
</dbReference>
<dbReference type="PANTHER" id="PTHR39178">
    <property type="entry name" value="HYPOTHETICAL RIBOSOME-ASSOCIATED PROTEIN"/>
    <property type="match status" value="1"/>
</dbReference>
<reference evidence="8 9" key="1">
    <citation type="submission" date="2018-08" db="EMBL/GenBank/DDBJ databases">
        <title>A genome reference for cultivated species of the human gut microbiota.</title>
        <authorList>
            <person name="Zou Y."/>
            <person name="Xue W."/>
            <person name="Luo G."/>
        </authorList>
    </citation>
    <scope>NUCLEOTIDE SEQUENCE [LARGE SCALE GENOMIC DNA]</scope>
    <source>
        <strain evidence="8 9">AF35-6BH</strain>
    </source>
</reference>
<accession>A0A415PQG0</accession>
<dbReference type="EMBL" id="JAGZMZ010000017">
    <property type="protein sequence ID" value="MBS4884518.1"/>
    <property type="molecule type" value="Genomic_DNA"/>
</dbReference>
<dbReference type="Proteomes" id="UP000753219">
    <property type="component" value="Unassembled WGS sequence"/>
</dbReference>
<sequence>MIKVEVLRDKKLVKTLVVKDHAGYAPSGQDLVCAGASSIVVGMMNALDLMQSGACELEVKEGYTRIQVICEGHGVQMLLEAMLIQLKTMVEAYPDYITISEQEV</sequence>
<dbReference type="PANTHER" id="PTHR39178:SF1">
    <property type="entry name" value="RIBOSOMAL-PROCESSING CYSTEINE PROTEASE PRP"/>
    <property type="match status" value="1"/>
</dbReference>
<dbReference type="InterPro" id="IPR036764">
    <property type="entry name" value="Peptidase_Prp_sf"/>
</dbReference>
<evidence type="ECO:0000256" key="6">
    <source>
        <dbReference type="ARBA" id="ARBA00044538"/>
    </source>
</evidence>
<dbReference type="EMBL" id="QRPK01000005">
    <property type="protein sequence ID" value="RHM14970.1"/>
    <property type="molecule type" value="Genomic_DNA"/>
</dbReference>
<keyword evidence="3" id="KW-0378">Hydrolase</keyword>
<gene>
    <name evidence="8" type="ORF">DWZ83_01980</name>
    <name evidence="7" type="ORF">KHZ85_07110</name>
</gene>
<comment type="caution">
    <text evidence="8">The sequence shown here is derived from an EMBL/GenBank/DDBJ whole genome shotgun (WGS) entry which is preliminary data.</text>
</comment>
<evidence type="ECO:0000313" key="7">
    <source>
        <dbReference type="EMBL" id="MBS4884518.1"/>
    </source>
</evidence>
<comment type="similarity">
    <text evidence="5">Belongs to the Prp family.</text>
</comment>